<dbReference type="GO" id="GO:0019323">
    <property type="term" value="P:pentose catabolic process"/>
    <property type="evidence" value="ECO:0007669"/>
    <property type="project" value="TreeGrafter"/>
</dbReference>
<keyword evidence="1" id="KW-0479">Metal-binding</keyword>
<dbReference type="Gene3D" id="3.40.225.10">
    <property type="entry name" value="Class II aldolase/adducin N-terminal domain"/>
    <property type="match status" value="1"/>
</dbReference>
<dbReference type="GO" id="GO:0046872">
    <property type="term" value="F:metal ion binding"/>
    <property type="evidence" value="ECO:0007669"/>
    <property type="project" value="UniProtKB-KW"/>
</dbReference>
<sequence>MQHQDLREEIAAVARRLISCGLVTGTSGNVSARTTGGDVLITPSGLDYSSMQPEDIVLVSVRGEVLEGSLQPSTETPMHTGIYRARPRINAVVHTHSRYATTLACLGLEIPPVHYMLTTLSPEGRIPLAPYATYGTEELAGYAAGALGELHNTCLLQNHGTITVGESAEQASSRAVTLEEMAEIYYYARLAGEPILLTPEQLKEVAIKIASYGQSKHIPADTK</sequence>
<dbReference type="InterPro" id="IPR050197">
    <property type="entry name" value="Aldolase_class_II_sugar_metab"/>
</dbReference>
<dbReference type="Pfam" id="PF00596">
    <property type="entry name" value="Aldolase_II"/>
    <property type="match status" value="1"/>
</dbReference>
<evidence type="ECO:0000256" key="2">
    <source>
        <dbReference type="ARBA" id="ARBA00023239"/>
    </source>
</evidence>
<dbReference type="InterPro" id="IPR001303">
    <property type="entry name" value="Aldolase_II/adducin_N"/>
</dbReference>
<gene>
    <name evidence="4" type="ORF">AVDCRST_MAG28-1084</name>
</gene>
<dbReference type="AlphaFoldDB" id="A0A6J4QUQ1"/>
<organism evidence="4">
    <name type="scientific">uncultured Rubrobacteraceae bacterium</name>
    <dbReference type="NCBI Taxonomy" id="349277"/>
    <lineage>
        <taxon>Bacteria</taxon>
        <taxon>Bacillati</taxon>
        <taxon>Actinomycetota</taxon>
        <taxon>Rubrobacteria</taxon>
        <taxon>Rubrobacterales</taxon>
        <taxon>Rubrobacteraceae</taxon>
        <taxon>environmental samples</taxon>
    </lineage>
</organism>
<dbReference type="PANTHER" id="PTHR22789">
    <property type="entry name" value="FUCULOSE PHOSPHATE ALDOLASE"/>
    <property type="match status" value="1"/>
</dbReference>
<reference evidence="4" key="1">
    <citation type="submission" date="2020-02" db="EMBL/GenBank/DDBJ databases">
        <authorList>
            <person name="Meier V. D."/>
        </authorList>
    </citation>
    <scope>NUCLEOTIDE SEQUENCE</scope>
    <source>
        <strain evidence="4">AVDCRST_MAG28</strain>
    </source>
</reference>
<proteinExistence type="predicted"/>
<accession>A0A6J4QUQ1</accession>
<dbReference type="SMART" id="SM01007">
    <property type="entry name" value="Aldolase_II"/>
    <property type="match status" value="1"/>
</dbReference>
<evidence type="ECO:0000259" key="3">
    <source>
        <dbReference type="SMART" id="SM01007"/>
    </source>
</evidence>
<evidence type="ECO:0000313" key="4">
    <source>
        <dbReference type="EMBL" id="CAA9448171.1"/>
    </source>
</evidence>
<dbReference type="GO" id="GO:0005829">
    <property type="term" value="C:cytosol"/>
    <property type="evidence" value="ECO:0007669"/>
    <property type="project" value="TreeGrafter"/>
</dbReference>
<dbReference type="InterPro" id="IPR036409">
    <property type="entry name" value="Aldolase_II/adducin_N_sf"/>
</dbReference>
<evidence type="ECO:0000256" key="1">
    <source>
        <dbReference type="ARBA" id="ARBA00022723"/>
    </source>
</evidence>
<dbReference type="PANTHER" id="PTHR22789:SF0">
    <property type="entry name" value="3-OXO-TETRONATE 4-PHOSPHATE DECARBOXYLASE-RELATED"/>
    <property type="match status" value="1"/>
</dbReference>
<keyword evidence="2" id="KW-0456">Lyase</keyword>
<protein>
    <submittedName>
        <fullName evidence="4">Ribulose-5-phosphate 4-epimerase and related epimerases and aldolases</fullName>
    </submittedName>
</protein>
<dbReference type="EMBL" id="CADCVE010000024">
    <property type="protein sequence ID" value="CAA9448171.1"/>
    <property type="molecule type" value="Genomic_DNA"/>
</dbReference>
<feature type="domain" description="Class II aldolase/adducin N-terminal" evidence="3">
    <location>
        <begin position="8"/>
        <end position="186"/>
    </location>
</feature>
<dbReference type="GO" id="GO:0016832">
    <property type="term" value="F:aldehyde-lyase activity"/>
    <property type="evidence" value="ECO:0007669"/>
    <property type="project" value="TreeGrafter"/>
</dbReference>
<name>A0A6J4QUQ1_9ACTN</name>
<dbReference type="SUPFAM" id="SSF53639">
    <property type="entry name" value="AraD/HMP-PK domain-like"/>
    <property type="match status" value="1"/>
</dbReference>